<feature type="compositionally biased region" description="Low complexity" evidence="1">
    <location>
        <begin position="784"/>
        <end position="793"/>
    </location>
</feature>
<feature type="domain" description="CFA20" evidence="2">
    <location>
        <begin position="7"/>
        <end position="170"/>
    </location>
</feature>
<comment type="caution">
    <text evidence="3">The sequence shown here is derived from an EMBL/GenBank/DDBJ whole genome shotgun (WGS) entry which is preliminary data.</text>
</comment>
<feature type="compositionally biased region" description="Low complexity" evidence="1">
    <location>
        <begin position="666"/>
        <end position="705"/>
    </location>
</feature>
<feature type="region of interest" description="Disordered" evidence="1">
    <location>
        <begin position="219"/>
        <end position="258"/>
    </location>
</feature>
<dbReference type="InterPro" id="IPR040441">
    <property type="entry name" value="CFA20/CFAP20DC"/>
</dbReference>
<evidence type="ECO:0000259" key="2">
    <source>
        <dbReference type="Pfam" id="PF05018"/>
    </source>
</evidence>
<feature type="compositionally biased region" description="Basic residues" evidence="1">
    <location>
        <begin position="295"/>
        <end position="304"/>
    </location>
</feature>
<dbReference type="AlphaFoldDB" id="A0A8J2SNE3"/>
<dbReference type="PANTHER" id="PTHR12458">
    <property type="entry name" value="ORF PROTEIN"/>
    <property type="match status" value="1"/>
</dbReference>
<reference evidence="3" key="1">
    <citation type="submission" date="2021-11" db="EMBL/GenBank/DDBJ databases">
        <authorList>
            <consortium name="Genoscope - CEA"/>
            <person name="William W."/>
        </authorList>
    </citation>
    <scope>NUCLEOTIDE SEQUENCE</scope>
</reference>
<evidence type="ECO:0000256" key="1">
    <source>
        <dbReference type="SAM" id="MobiDB-lite"/>
    </source>
</evidence>
<feature type="region of interest" description="Disordered" evidence="1">
    <location>
        <begin position="760"/>
        <end position="795"/>
    </location>
</feature>
<evidence type="ECO:0000313" key="4">
    <source>
        <dbReference type="Proteomes" id="UP000789595"/>
    </source>
</evidence>
<sequence length="1121" mass="114354">MYQGGASVELLRAAGKDPARTYGAKLKGAVRRTYDAATRGYVWCVDGGASTRLALGDASSHTSIKGGLGLHMRYVALQVKLPPGRSQFAVELSIVDQSGRRRRLLLSSSFGSITSSTLHAQLPLAADLLPRGTWTTLTLDCVALAQQAWGDCFRALDGLSIAPQCKLRCIVALRDGEVRPKCITLPKSVPMETVHIPGEVQQPTPSKAPSPLDVVGTGLRKKPNLAFGSRAPALPKPRTPLPSPPLPPPPTAPTPMPPRTPIEFFNEGVRRSGRAPPTQSTRCSRDVGFVEPGHATRRSLKAPKRPPTPAAPHMDEAPPSYDASVYASSVLKSADFKLPPAEDEPPPSARASVEASFDATKFALPPRPASAAKASFDAAAYAEEAYAAARAPPAASFDDAEPAEAPAAAACEPTAAASFDAAELPVEASLNDDYELPPSAQASVDLDAADYELPPSARASVEASLDAAASAAASFDAAAFALPRGDAPPAVETIRLTPAHASPRSSVASDYDASASVLLASVAHRGAPTVNVRTTSYFLNEKGAAEAPAPAPAPTPRDVRRSAVARASLKSIREDAAASPDPLEETLSLCDSLDNDHELEPSEASAPFVALQSATPPLPEAPALRRSALRERTNESVASLRTPASAASLVCRSAESLGAAPPSTRPGSAASAAFGAAPPSSRPGSAVSAGAPLSSRPSSATSPKSIRPGSGASAGRPRTGAPPTVDESCVGFPFADAAAPAPAAAAPAVASPAARAATPEVAPAATPSAATPVVAEPTPPELAPLPSASPSASIERAATPGDVNAAVLAEIARLRAENAELRAANERLSPVAAPAPPPVQTSLDDLPPLVDAAPAEGAAAPPSVHASMETSFDTRDFAPPAEPDAAASFDDYELPPSVRASAAASFEAPEYELPASMRASGAAASFEADYELPASASVEPEAPAPFSATAYDRPPSAAASFDAAAYEGPSSARASVEPAASVRESVEPELELDVEEAPLEPPAAARSPVAELSPEVRDLLARAPPTASLVSDLFESADPASPPLGKVRASTTSVASVVTPPAAAPAPKTTTAAPTVTPPAADEDPSIRLAAKLRQLEAMEASYAGEYGTLASIASMRLSRA</sequence>
<feature type="compositionally biased region" description="Low complexity" evidence="1">
    <location>
        <begin position="760"/>
        <end position="776"/>
    </location>
</feature>
<feature type="compositionally biased region" description="Low complexity" evidence="1">
    <location>
        <begin position="1060"/>
        <end position="1080"/>
    </location>
</feature>
<evidence type="ECO:0000313" key="3">
    <source>
        <dbReference type="EMBL" id="CAH0373593.1"/>
    </source>
</evidence>
<feature type="compositionally biased region" description="Pro residues" evidence="1">
    <location>
        <begin position="234"/>
        <end position="258"/>
    </location>
</feature>
<feature type="region of interest" description="Disordered" evidence="1">
    <location>
        <begin position="1060"/>
        <end position="1086"/>
    </location>
</feature>
<feature type="region of interest" description="Disordered" evidence="1">
    <location>
        <begin position="829"/>
        <end position="869"/>
    </location>
</feature>
<protein>
    <recommendedName>
        <fullName evidence="2">CFA20 domain-containing protein</fullName>
    </recommendedName>
</protein>
<dbReference type="EMBL" id="CAKKNE010000004">
    <property type="protein sequence ID" value="CAH0373593.1"/>
    <property type="molecule type" value="Genomic_DNA"/>
</dbReference>
<keyword evidence="4" id="KW-1185">Reference proteome</keyword>
<dbReference type="OrthoDB" id="10261083at2759"/>
<dbReference type="InterPro" id="IPR007714">
    <property type="entry name" value="CFA20_dom"/>
</dbReference>
<feature type="compositionally biased region" description="Low complexity" evidence="1">
    <location>
        <begin position="852"/>
        <end position="862"/>
    </location>
</feature>
<dbReference type="Pfam" id="PF05018">
    <property type="entry name" value="CFA20_dom"/>
    <property type="match status" value="1"/>
</dbReference>
<feature type="region of interest" description="Disordered" evidence="1">
    <location>
        <begin position="543"/>
        <end position="564"/>
    </location>
</feature>
<feature type="region of interest" description="Disordered" evidence="1">
    <location>
        <begin position="270"/>
        <end position="321"/>
    </location>
</feature>
<organism evidence="3 4">
    <name type="scientific">Pelagomonas calceolata</name>
    <dbReference type="NCBI Taxonomy" id="35677"/>
    <lineage>
        <taxon>Eukaryota</taxon>
        <taxon>Sar</taxon>
        <taxon>Stramenopiles</taxon>
        <taxon>Ochrophyta</taxon>
        <taxon>Pelagophyceae</taxon>
        <taxon>Pelagomonadales</taxon>
        <taxon>Pelagomonadaceae</taxon>
        <taxon>Pelagomonas</taxon>
    </lineage>
</organism>
<dbReference type="Proteomes" id="UP000789595">
    <property type="component" value="Unassembled WGS sequence"/>
</dbReference>
<accession>A0A8J2SNE3</accession>
<name>A0A8J2SNE3_9STRA</name>
<proteinExistence type="predicted"/>
<gene>
    <name evidence="3" type="ORF">PECAL_4P08010</name>
</gene>
<feature type="region of interest" description="Disordered" evidence="1">
    <location>
        <begin position="657"/>
        <end position="727"/>
    </location>
</feature>